<gene>
    <name evidence="1" type="ORF">AA14337_3061</name>
</gene>
<name>A0ABQ0PZG2_9PROT</name>
<dbReference type="EMBL" id="BAPF01000054">
    <property type="protein sequence ID" value="GBQ85397.1"/>
    <property type="molecule type" value="Genomic_DNA"/>
</dbReference>
<sequence length="263" mass="28637">MIIFLCGQSRKAYALRAMEAPVKTREFAQAYVEATSLIGLDLRMVLVVVTGSWIFPHAGSPGQEKRCLITEDDGAGRNELYSECISRLPPSPSAASETVVVLISEASINDLPGEDVKPAAMLSACFDVASWFVDTLPHAEVPSETGLTKHQYMAFTLGVFAAVLSFGLSQYGMSTAADARRMEAAITGITIEKVAEIWAHEQNLRELAQTEIMNAYMQNKPNMIRQLSGAIRSVSDLPEAHSSKEPEGVLLHALTHCTRLLLL</sequence>
<evidence type="ECO:0000313" key="2">
    <source>
        <dbReference type="Proteomes" id="UP001065047"/>
    </source>
</evidence>
<organism evidence="1 2">
    <name type="scientific">Acetobacter malorum DSM 14337</name>
    <dbReference type="NCBI Taxonomy" id="1307910"/>
    <lineage>
        <taxon>Bacteria</taxon>
        <taxon>Pseudomonadati</taxon>
        <taxon>Pseudomonadota</taxon>
        <taxon>Alphaproteobacteria</taxon>
        <taxon>Acetobacterales</taxon>
        <taxon>Acetobacteraceae</taxon>
        <taxon>Acetobacter</taxon>
    </lineage>
</organism>
<dbReference type="GeneID" id="29557746"/>
<protein>
    <submittedName>
        <fullName evidence="1">Uncharacterized protein</fullName>
    </submittedName>
</protein>
<dbReference type="RefSeq" id="WP_061506265.1">
    <property type="nucleotide sequence ID" value="NZ_BAPF01000054.1"/>
</dbReference>
<accession>A0ABQ0PZG2</accession>
<dbReference type="Proteomes" id="UP001065047">
    <property type="component" value="Unassembled WGS sequence"/>
</dbReference>
<keyword evidence="2" id="KW-1185">Reference proteome</keyword>
<reference evidence="1" key="1">
    <citation type="submission" date="2013-04" db="EMBL/GenBank/DDBJ databases">
        <title>The genome sequencing project of 58 acetic acid bacteria.</title>
        <authorList>
            <person name="Okamoto-Kainuma A."/>
            <person name="Ishikawa M."/>
            <person name="Umino S."/>
            <person name="Koizumi Y."/>
            <person name="Shiwa Y."/>
            <person name="Yoshikawa H."/>
            <person name="Matsutani M."/>
            <person name="Matsushita K."/>
        </authorList>
    </citation>
    <scope>NUCLEOTIDE SEQUENCE</scope>
    <source>
        <strain evidence="1">DSM 14337</strain>
    </source>
</reference>
<evidence type="ECO:0000313" key="1">
    <source>
        <dbReference type="EMBL" id="GBQ85397.1"/>
    </source>
</evidence>
<proteinExistence type="predicted"/>
<comment type="caution">
    <text evidence="1">The sequence shown here is derived from an EMBL/GenBank/DDBJ whole genome shotgun (WGS) entry which is preliminary data.</text>
</comment>